<reference evidence="2" key="1">
    <citation type="journal article" date="2021" name="Mol. Ecol. Resour.">
        <title>Phylogenomic analyses of the genus Drosophila reveals genomic signals of climate adaptation.</title>
        <authorList>
            <person name="Li F."/>
            <person name="Rane R.V."/>
            <person name="Luria V."/>
            <person name="Xiong Z."/>
            <person name="Chen J."/>
            <person name="Li Z."/>
            <person name="Catullo R.A."/>
            <person name="Griffin P.C."/>
            <person name="Schiffer M."/>
            <person name="Pearce S."/>
            <person name="Lee S.F."/>
            <person name="McElroy K."/>
            <person name="Stocker A."/>
            <person name="Shirriffs J."/>
            <person name="Cockerell F."/>
            <person name="Coppin C."/>
            <person name="Sgro C.M."/>
            <person name="Karger A."/>
            <person name="Cain J.W."/>
            <person name="Weber J.A."/>
            <person name="Santpere G."/>
            <person name="Kirschner M.W."/>
            <person name="Hoffmann A.A."/>
            <person name="Oakeshott J.G."/>
            <person name="Zhang G."/>
        </authorList>
    </citation>
    <scope>NUCLEOTIDE SEQUENCE</scope>
    <source>
        <strain evidence="2">BGI-SZ-2011g</strain>
    </source>
</reference>
<name>A0AAD4K1A3_9MUSC</name>
<dbReference type="Gene3D" id="3.90.215.10">
    <property type="entry name" value="Gamma Fibrinogen, chain A, domain 1"/>
    <property type="match status" value="1"/>
</dbReference>
<dbReference type="PANTHER" id="PTHR19143:SF327">
    <property type="entry name" value="FI21813P1-RELATED"/>
    <property type="match status" value="1"/>
</dbReference>
<gene>
    <name evidence="2" type="ORF">KR093_008803</name>
</gene>
<accession>A0AAD4K1A3</accession>
<comment type="caution">
    <text evidence="2">The sequence shown here is derived from an EMBL/GenBank/DDBJ whole genome shotgun (WGS) entry which is preliminary data.</text>
</comment>
<evidence type="ECO:0000259" key="1">
    <source>
        <dbReference type="PROSITE" id="PS51406"/>
    </source>
</evidence>
<dbReference type="SUPFAM" id="SSF56496">
    <property type="entry name" value="Fibrinogen C-terminal domain-like"/>
    <property type="match status" value="1"/>
</dbReference>
<evidence type="ECO:0000313" key="2">
    <source>
        <dbReference type="EMBL" id="KAH8371769.1"/>
    </source>
</evidence>
<proteinExistence type="predicted"/>
<keyword evidence="3" id="KW-1185">Reference proteome</keyword>
<dbReference type="InterPro" id="IPR002181">
    <property type="entry name" value="Fibrinogen_a/b/g_C_dom"/>
</dbReference>
<protein>
    <recommendedName>
        <fullName evidence="1">Fibrinogen C-terminal domain-containing protein</fullName>
    </recommendedName>
</protein>
<feature type="non-terminal residue" evidence="2">
    <location>
        <position position="1"/>
    </location>
</feature>
<dbReference type="Pfam" id="PF00147">
    <property type="entry name" value="Fibrinogen_C"/>
    <property type="match status" value="1"/>
</dbReference>
<dbReference type="PROSITE" id="PS51406">
    <property type="entry name" value="FIBRINOGEN_C_2"/>
    <property type="match status" value="1"/>
</dbReference>
<organism evidence="2 3">
    <name type="scientific">Drosophila rubida</name>
    <dbReference type="NCBI Taxonomy" id="30044"/>
    <lineage>
        <taxon>Eukaryota</taxon>
        <taxon>Metazoa</taxon>
        <taxon>Ecdysozoa</taxon>
        <taxon>Arthropoda</taxon>
        <taxon>Hexapoda</taxon>
        <taxon>Insecta</taxon>
        <taxon>Pterygota</taxon>
        <taxon>Neoptera</taxon>
        <taxon>Endopterygota</taxon>
        <taxon>Diptera</taxon>
        <taxon>Brachycera</taxon>
        <taxon>Muscomorpha</taxon>
        <taxon>Ephydroidea</taxon>
        <taxon>Drosophilidae</taxon>
        <taxon>Drosophila</taxon>
    </lineage>
</organism>
<evidence type="ECO:0000313" key="3">
    <source>
        <dbReference type="Proteomes" id="UP001200034"/>
    </source>
</evidence>
<feature type="domain" description="Fibrinogen C-terminal" evidence="1">
    <location>
        <begin position="1"/>
        <end position="154"/>
    </location>
</feature>
<dbReference type="Proteomes" id="UP001200034">
    <property type="component" value="Unassembled WGS sequence"/>
</dbReference>
<dbReference type="InterPro" id="IPR014716">
    <property type="entry name" value="Fibrinogen_a/b/g_C_1"/>
</dbReference>
<dbReference type="InterPro" id="IPR036056">
    <property type="entry name" value="Fibrinogen-like_C"/>
</dbReference>
<dbReference type="InterPro" id="IPR050373">
    <property type="entry name" value="Fibrinogen_C-term_domain"/>
</dbReference>
<sequence>KGLLKINVSNVGEIKVLCEGNWTVVLRRINGTENFYRGWSNYTEGFGDLDAEFFIGLEALHQMTTSERYELRIELMDFYDNVRDANYNNFIIGSKKDDYNLKSLGSYTGTAGNALQYNLGEKFTTIDRDNDDWSGGNCAVYYGGAGWYAWYANR</sequence>
<dbReference type="PANTHER" id="PTHR19143">
    <property type="entry name" value="FIBRINOGEN/TENASCIN/ANGIOPOEITIN"/>
    <property type="match status" value="1"/>
</dbReference>
<dbReference type="EMBL" id="JAJJHW010002585">
    <property type="protein sequence ID" value="KAH8371769.1"/>
    <property type="molecule type" value="Genomic_DNA"/>
</dbReference>
<dbReference type="GO" id="GO:0005615">
    <property type="term" value="C:extracellular space"/>
    <property type="evidence" value="ECO:0007669"/>
    <property type="project" value="TreeGrafter"/>
</dbReference>
<dbReference type="AlphaFoldDB" id="A0AAD4K1A3"/>
<dbReference type="SMART" id="SM00186">
    <property type="entry name" value="FBG"/>
    <property type="match status" value="1"/>
</dbReference>